<evidence type="ECO:0000313" key="2">
    <source>
        <dbReference type="Proteomes" id="UP000019375"/>
    </source>
</evidence>
<dbReference type="Pfam" id="PF21736">
    <property type="entry name" value="REC102"/>
    <property type="match status" value="1"/>
</dbReference>
<gene>
    <name evidence="1" type="ORF">BN860_07470g</name>
</gene>
<organism evidence="1 2">
    <name type="scientific">Zygosaccharomyces bailii (strain CLIB 213 / ATCC 58445 / CBS 680 / BCRC 21525 / NBRC 1098 / NCYC 1416 / NRRL Y-2227)</name>
    <dbReference type="NCBI Taxonomy" id="1333698"/>
    <lineage>
        <taxon>Eukaryota</taxon>
        <taxon>Fungi</taxon>
        <taxon>Dikarya</taxon>
        <taxon>Ascomycota</taxon>
        <taxon>Saccharomycotina</taxon>
        <taxon>Saccharomycetes</taxon>
        <taxon>Saccharomycetales</taxon>
        <taxon>Saccharomycetaceae</taxon>
        <taxon>Zygosaccharomyces</taxon>
    </lineage>
</organism>
<name>A0A8J2SY55_ZYGB2</name>
<keyword evidence="2" id="KW-1185">Reference proteome</keyword>
<proteinExistence type="predicted"/>
<dbReference type="EMBL" id="HG316454">
    <property type="protein sequence ID" value="CDF87486.1"/>
    <property type="molecule type" value="Genomic_DNA"/>
</dbReference>
<reference evidence="2" key="1">
    <citation type="journal article" date="2013" name="Genome Announc.">
        <title>Genome sequence of the food spoilage yeast Zygosaccharomyces bailii CLIB 213(T).</title>
        <authorList>
            <person name="Galeote V."/>
            <person name="Bigey F."/>
            <person name="Devillers H."/>
            <person name="Neuveglise C."/>
            <person name="Dequin S."/>
        </authorList>
    </citation>
    <scope>NUCLEOTIDE SEQUENCE [LARGE SCALE GENOMIC DNA]</scope>
    <source>
        <strain evidence="2">CLIB 213 / ATCC 58445 / CBS 680 / CCRC 21525 / NBRC 1098 / NCYC 1416 / NRRL Y-2227</strain>
    </source>
</reference>
<evidence type="ECO:0000313" key="1">
    <source>
        <dbReference type="EMBL" id="CDF87486.1"/>
    </source>
</evidence>
<dbReference type="InterPro" id="IPR048920">
    <property type="entry name" value="REC102"/>
</dbReference>
<sequence length="138" mass="15923">MSTLLQKPSELRPHMNLPSVAFCTELQVQANFYHSIHKWNVLEAIRQINEYLSSLIVSQLEFQLPLVFSIVTRNRFKSQENDIGPISYGLTQSSALIPLVIELIVLDKTATTVYQILRPRRQTKRIQFRILIDPSDLS</sequence>
<protein>
    <submittedName>
        <fullName evidence="1">BN860_07470g1_1</fullName>
    </submittedName>
</protein>
<accession>A0A8J2SY55</accession>
<dbReference type="Proteomes" id="UP000019375">
    <property type="component" value="Unassembled WGS sequence"/>
</dbReference>
<dbReference type="AlphaFoldDB" id="A0A8J2SY55"/>
<dbReference type="OrthoDB" id="4060534at2759"/>